<reference evidence="8" key="1">
    <citation type="journal article" date="2015" name="Nat. Plants">
        <title>Genome expansion of Arabis alpina linked with retrotransposition and reduced symmetric DNA methylation.</title>
        <authorList>
            <person name="Willing E.M."/>
            <person name="Rawat V."/>
            <person name="Mandakova T."/>
            <person name="Maumus F."/>
            <person name="James G.V."/>
            <person name="Nordstroem K.J."/>
            <person name="Becker C."/>
            <person name="Warthmann N."/>
            <person name="Chica C."/>
            <person name="Szarzynska B."/>
            <person name="Zytnicki M."/>
            <person name="Albani M.C."/>
            <person name="Kiefer C."/>
            <person name="Bergonzi S."/>
            <person name="Castaings L."/>
            <person name="Mateos J.L."/>
            <person name="Berns M.C."/>
            <person name="Bujdoso N."/>
            <person name="Piofczyk T."/>
            <person name="de Lorenzo L."/>
            <person name="Barrero-Sicilia C."/>
            <person name="Mateos I."/>
            <person name="Piednoel M."/>
            <person name="Hagmann J."/>
            <person name="Chen-Min-Tao R."/>
            <person name="Iglesias-Fernandez R."/>
            <person name="Schuster S.C."/>
            <person name="Alonso-Blanco C."/>
            <person name="Roudier F."/>
            <person name="Carbonero P."/>
            <person name="Paz-Ares J."/>
            <person name="Davis S.J."/>
            <person name="Pecinka A."/>
            <person name="Quesneville H."/>
            <person name="Colot V."/>
            <person name="Lysak M.A."/>
            <person name="Weigel D."/>
            <person name="Coupland G."/>
            <person name="Schneeberger K."/>
        </authorList>
    </citation>
    <scope>NUCLEOTIDE SEQUENCE [LARGE SCALE GENOMIC DNA]</scope>
    <source>
        <strain evidence="8">cv. Pajares</strain>
    </source>
</reference>
<dbReference type="Pfam" id="PF14226">
    <property type="entry name" value="DIOX_N"/>
    <property type="match status" value="1"/>
</dbReference>
<evidence type="ECO:0000313" key="7">
    <source>
        <dbReference type="EMBL" id="KFK30198.1"/>
    </source>
</evidence>
<feature type="region of interest" description="Disordered" evidence="5">
    <location>
        <begin position="1"/>
        <end position="20"/>
    </location>
</feature>
<evidence type="ECO:0000256" key="5">
    <source>
        <dbReference type="SAM" id="MobiDB-lite"/>
    </source>
</evidence>
<dbReference type="Proteomes" id="UP000029120">
    <property type="component" value="Chromosome 7"/>
</dbReference>
<feature type="domain" description="Fe2OG dioxygenase" evidence="6">
    <location>
        <begin position="170"/>
        <end position="270"/>
    </location>
</feature>
<keyword evidence="4" id="KW-0560">Oxidoreductase</keyword>
<dbReference type="Gramene" id="KFK30198">
    <property type="protein sequence ID" value="KFK30198"/>
    <property type="gene ID" value="AALP_AA7G231000"/>
</dbReference>
<keyword evidence="2 4" id="KW-0479">Metal-binding</keyword>
<dbReference type="OrthoDB" id="288590at2759"/>
<dbReference type="InterPro" id="IPR044861">
    <property type="entry name" value="IPNS-like_FE2OG_OXY"/>
</dbReference>
<dbReference type="InterPro" id="IPR050295">
    <property type="entry name" value="Plant_2OG-oxidoreductases"/>
</dbReference>
<dbReference type="eggNOG" id="KOG0143">
    <property type="taxonomic scope" value="Eukaryota"/>
</dbReference>
<gene>
    <name evidence="7" type="ordered locus">AALP_Aa7g231000</name>
</gene>
<feature type="compositionally biased region" description="Basic and acidic residues" evidence="5">
    <location>
        <begin position="1"/>
        <end position="16"/>
    </location>
</feature>
<keyword evidence="8" id="KW-1185">Reference proteome</keyword>
<evidence type="ECO:0000256" key="4">
    <source>
        <dbReference type="RuleBase" id="RU003682"/>
    </source>
</evidence>
<dbReference type="EMBL" id="CM002875">
    <property type="protein sequence ID" value="KFK30198.1"/>
    <property type="molecule type" value="Genomic_DNA"/>
</dbReference>
<protein>
    <recommendedName>
        <fullName evidence="6">Fe2OG dioxygenase domain-containing protein</fullName>
    </recommendedName>
</protein>
<comment type="similarity">
    <text evidence="1 4">Belongs to the iron/ascorbate-dependent oxidoreductase family.</text>
</comment>
<dbReference type="PROSITE" id="PS51471">
    <property type="entry name" value="FE2OG_OXY"/>
    <property type="match status" value="1"/>
</dbReference>
<dbReference type="InterPro" id="IPR026992">
    <property type="entry name" value="DIOX_N"/>
</dbReference>
<sequence>MEIERNQHISPKEKSHIPLVDLSNPDENLVARAVVKASEELGIFQVVNHGIPLELIRRLKEVGTEFFELPDAEKEAVAKPAESTDIEGYVTDYKKDGQGRKTWADHLFHRIWPPSRVSYRFWPKNSPDYREVNEEYAKEIKKLSEKIMGWLSEGLGLHRDALKEGLGGETMEYLMKVIFYPPCPKLDLLFGAPPHTDVNGATFLIADKVHGLQAFMDHKWIDVEYDDLGIIVIIANQITRMSNGRYNSGEHRATMDTMRTRISWPVFAEPNPDQVVGPLPELLTGDDDNAPKFKPYVYREYKFLKMNKLPID</sequence>
<dbReference type="GO" id="GO:0046872">
    <property type="term" value="F:metal ion binding"/>
    <property type="evidence" value="ECO:0007669"/>
    <property type="project" value="UniProtKB-KW"/>
</dbReference>
<dbReference type="SUPFAM" id="SSF51197">
    <property type="entry name" value="Clavaminate synthase-like"/>
    <property type="match status" value="1"/>
</dbReference>
<accession>A0A087GJZ6</accession>
<dbReference type="AlphaFoldDB" id="A0A087GJZ6"/>
<dbReference type="PANTHER" id="PTHR47991">
    <property type="entry name" value="OXOGLUTARATE/IRON-DEPENDENT DIOXYGENASE"/>
    <property type="match status" value="1"/>
</dbReference>
<proteinExistence type="inferred from homology"/>
<evidence type="ECO:0000313" key="8">
    <source>
        <dbReference type="Proteomes" id="UP000029120"/>
    </source>
</evidence>
<dbReference type="Gene3D" id="2.60.120.330">
    <property type="entry name" value="B-lactam Antibiotic, Isopenicillin N Synthase, Chain"/>
    <property type="match status" value="1"/>
</dbReference>
<evidence type="ECO:0000256" key="2">
    <source>
        <dbReference type="ARBA" id="ARBA00022723"/>
    </source>
</evidence>
<dbReference type="GO" id="GO:0016491">
    <property type="term" value="F:oxidoreductase activity"/>
    <property type="evidence" value="ECO:0007669"/>
    <property type="project" value="UniProtKB-KW"/>
</dbReference>
<dbReference type="Pfam" id="PF03171">
    <property type="entry name" value="2OG-FeII_Oxy"/>
    <property type="match status" value="1"/>
</dbReference>
<dbReference type="OMA" id="WPTSSIN"/>
<evidence type="ECO:0000259" key="6">
    <source>
        <dbReference type="PROSITE" id="PS51471"/>
    </source>
</evidence>
<keyword evidence="3 4" id="KW-0408">Iron</keyword>
<dbReference type="InterPro" id="IPR005123">
    <property type="entry name" value="Oxoglu/Fe-dep_dioxygenase_dom"/>
</dbReference>
<organism evidence="7 8">
    <name type="scientific">Arabis alpina</name>
    <name type="common">Alpine rock-cress</name>
    <dbReference type="NCBI Taxonomy" id="50452"/>
    <lineage>
        <taxon>Eukaryota</taxon>
        <taxon>Viridiplantae</taxon>
        <taxon>Streptophyta</taxon>
        <taxon>Embryophyta</taxon>
        <taxon>Tracheophyta</taxon>
        <taxon>Spermatophyta</taxon>
        <taxon>Magnoliopsida</taxon>
        <taxon>eudicotyledons</taxon>
        <taxon>Gunneridae</taxon>
        <taxon>Pentapetalae</taxon>
        <taxon>rosids</taxon>
        <taxon>malvids</taxon>
        <taxon>Brassicales</taxon>
        <taxon>Brassicaceae</taxon>
        <taxon>Arabideae</taxon>
        <taxon>Arabis</taxon>
    </lineage>
</organism>
<dbReference type="InterPro" id="IPR027443">
    <property type="entry name" value="IPNS-like_sf"/>
</dbReference>
<evidence type="ECO:0000256" key="1">
    <source>
        <dbReference type="ARBA" id="ARBA00008056"/>
    </source>
</evidence>
<name>A0A087GJZ6_ARAAL</name>
<evidence type="ECO:0000256" key="3">
    <source>
        <dbReference type="ARBA" id="ARBA00023004"/>
    </source>
</evidence>